<organism evidence="1 2">
    <name type="scientific">Zophobas morio</name>
    <dbReference type="NCBI Taxonomy" id="2755281"/>
    <lineage>
        <taxon>Eukaryota</taxon>
        <taxon>Metazoa</taxon>
        <taxon>Ecdysozoa</taxon>
        <taxon>Arthropoda</taxon>
        <taxon>Hexapoda</taxon>
        <taxon>Insecta</taxon>
        <taxon>Pterygota</taxon>
        <taxon>Neoptera</taxon>
        <taxon>Endopterygota</taxon>
        <taxon>Coleoptera</taxon>
        <taxon>Polyphaga</taxon>
        <taxon>Cucujiformia</taxon>
        <taxon>Tenebrionidae</taxon>
        <taxon>Zophobas</taxon>
    </lineage>
</organism>
<proteinExistence type="predicted"/>
<dbReference type="AlphaFoldDB" id="A0AA38MTS8"/>
<sequence>MNPDILNDGVKPTLVRKNRVSYIDISMIDGRMEGDGRSKNQPKWVYWATSCSKIKVNIEGKPPYWRSLEIEVKVKDVKKKRRDYQRQTNVA</sequence>
<evidence type="ECO:0000313" key="2">
    <source>
        <dbReference type="Proteomes" id="UP001168821"/>
    </source>
</evidence>
<protein>
    <submittedName>
        <fullName evidence="1">Uncharacterized protein</fullName>
    </submittedName>
</protein>
<dbReference type="Proteomes" id="UP001168821">
    <property type="component" value="Unassembled WGS sequence"/>
</dbReference>
<keyword evidence="2" id="KW-1185">Reference proteome</keyword>
<dbReference type="EMBL" id="JALNTZ010000001">
    <property type="protein sequence ID" value="KAJ3666803.1"/>
    <property type="molecule type" value="Genomic_DNA"/>
</dbReference>
<name>A0AA38MTS8_9CUCU</name>
<accession>A0AA38MTS8</accession>
<evidence type="ECO:0000313" key="1">
    <source>
        <dbReference type="EMBL" id="KAJ3666803.1"/>
    </source>
</evidence>
<comment type="caution">
    <text evidence="1">The sequence shown here is derived from an EMBL/GenBank/DDBJ whole genome shotgun (WGS) entry which is preliminary data.</text>
</comment>
<gene>
    <name evidence="1" type="ORF">Zmor_002234</name>
</gene>
<reference evidence="1" key="1">
    <citation type="journal article" date="2023" name="G3 (Bethesda)">
        <title>Whole genome assemblies of Zophobas morio and Tenebrio molitor.</title>
        <authorList>
            <person name="Kaur S."/>
            <person name="Stinson S.A."/>
            <person name="diCenzo G.C."/>
        </authorList>
    </citation>
    <scope>NUCLEOTIDE SEQUENCE</scope>
    <source>
        <strain evidence="1">QUZm001</strain>
    </source>
</reference>